<dbReference type="Pfam" id="PF19300">
    <property type="entry name" value="BPD_transp_1_N"/>
    <property type="match status" value="1"/>
</dbReference>
<feature type="transmembrane region" description="Helical" evidence="7">
    <location>
        <begin position="9"/>
        <end position="30"/>
    </location>
</feature>
<evidence type="ECO:0000256" key="3">
    <source>
        <dbReference type="ARBA" id="ARBA00022475"/>
    </source>
</evidence>
<dbReference type="InterPro" id="IPR045621">
    <property type="entry name" value="BPD_transp_1_N"/>
</dbReference>
<dbReference type="Pfam" id="PF00528">
    <property type="entry name" value="BPD_transp_1"/>
    <property type="match status" value="1"/>
</dbReference>
<dbReference type="InterPro" id="IPR000515">
    <property type="entry name" value="MetI-like"/>
</dbReference>
<dbReference type="PROSITE" id="PS50928">
    <property type="entry name" value="ABC_TM1"/>
    <property type="match status" value="1"/>
</dbReference>
<keyword evidence="6 7" id="KW-0472">Membrane</keyword>
<comment type="subcellular location">
    <subcellularLocation>
        <location evidence="1 7">Cell membrane</location>
        <topology evidence="1 7">Multi-pass membrane protein</topology>
    </subcellularLocation>
</comment>
<dbReference type="AlphaFoldDB" id="A0A5C5UWU5"/>
<sequence length="305" mass="33727">MTRFLVRRAIWILITLWLVYTFSFFLMLSVPGGPMSSERSYPPEIEKMRRDRFHLNDPWPVQYWHYLSNACYGDFLASQVLNDYEVSEIISEGFPVSATLGILAMALALVLGLSAGIISALWRNSLLDVMFRSLATIGIAVPNFVLAGIAILIFVFQLKWFPAAGWGKPIDMVLPAICLAAPFAAYISRLTRTGMLDVLGQDYIRTAYAKGLMSSTVVLKHAVRGALLPVVSYLGPAVAGILTGSLVIERIFFLPGLGTHFIEAVTQRDYTTSLGIVMVSTALVLVMNTLVDVSYQLLDPRIKLK</sequence>
<evidence type="ECO:0000256" key="1">
    <source>
        <dbReference type="ARBA" id="ARBA00004651"/>
    </source>
</evidence>
<name>A0A5C5UWU5_9BACT</name>
<evidence type="ECO:0000256" key="7">
    <source>
        <dbReference type="RuleBase" id="RU363032"/>
    </source>
</evidence>
<comment type="caution">
    <text evidence="9">The sequence shown here is derived from an EMBL/GenBank/DDBJ whole genome shotgun (WGS) entry which is preliminary data.</text>
</comment>
<keyword evidence="2 7" id="KW-0813">Transport</keyword>
<keyword evidence="3" id="KW-1003">Cell membrane</keyword>
<evidence type="ECO:0000256" key="4">
    <source>
        <dbReference type="ARBA" id="ARBA00022692"/>
    </source>
</evidence>
<dbReference type="OrthoDB" id="9773221at2"/>
<feature type="transmembrane region" description="Helical" evidence="7">
    <location>
        <begin position="170"/>
        <end position="187"/>
    </location>
</feature>
<dbReference type="GO" id="GO:0005886">
    <property type="term" value="C:plasma membrane"/>
    <property type="evidence" value="ECO:0007669"/>
    <property type="project" value="UniProtKB-SubCell"/>
</dbReference>
<evidence type="ECO:0000256" key="5">
    <source>
        <dbReference type="ARBA" id="ARBA00022989"/>
    </source>
</evidence>
<evidence type="ECO:0000259" key="8">
    <source>
        <dbReference type="PROSITE" id="PS50928"/>
    </source>
</evidence>
<comment type="similarity">
    <text evidence="7">Belongs to the binding-protein-dependent transport system permease family.</text>
</comment>
<evidence type="ECO:0000256" key="6">
    <source>
        <dbReference type="ARBA" id="ARBA00023136"/>
    </source>
</evidence>
<dbReference type="CDD" id="cd06261">
    <property type="entry name" value="TM_PBP2"/>
    <property type="match status" value="1"/>
</dbReference>
<dbReference type="SUPFAM" id="SSF161098">
    <property type="entry name" value="MetI-like"/>
    <property type="match status" value="1"/>
</dbReference>
<keyword evidence="4 7" id="KW-0812">Transmembrane</keyword>
<dbReference type="InterPro" id="IPR035906">
    <property type="entry name" value="MetI-like_sf"/>
</dbReference>
<feature type="transmembrane region" description="Helical" evidence="7">
    <location>
        <begin position="100"/>
        <end position="122"/>
    </location>
</feature>
<dbReference type="GO" id="GO:0055085">
    <property type="term" value="P:transmembrane transport"/>
    <property type="evidence" value="ECO:0007669"/>
    <property type="project" value="InterPro"/>
</dbReference>
<feature type="transmembrane region" description="Helical" evidence="7">
    <location>
        <begin position="230"/>
        <end position="253"/>
    </location>
</feature>
<dbReference type="EMBL" id="SJPF01000005">
    <property type="protein sequence ID" value="TWT30811.1"/>
    <property type="molecule type" value="Genomic_DNA"/>
</dbReference>
<feature type="domain" description="ABC transmembrane type-1" evidence="8">
    <location>
        <begin position="94"/>
        <end position="295"/>
    </location>
</feature>
<organism evidence="9 10">
    <name type="scientific">Blastopirellula retiformator</name>
    <dbReference type="NCBI Taxonomy" id="2527970"/>
    <lineage>
        <taxon>Bacteria</taxon>
        <taxon>Pseudomonadati</taxon>
        <taxon>Planctomycetota</taxon>
        <taxon>Planctomycetia</taxon>
        <taxon>Pirellulales</taxon>
        <taxon>Pirellulaceae</taxon>
        <taxon>Blastopirellula</taxon>
    </lineage>
</organism>
<accession>A0A5C5UWU5</accession>
<dbReference type="RefSeq" id="WP_146435567.1">
    <property type="nucleotide sequence ID" value="NZ_SJPF01000005.1"/>
</dbReference>
<dbReference type="Proteomes" id="UP000318878">
    <property type="component" value="Unassembled WGS sequence"/>
</dbReference>
<keyword evidence="5 7" id="KW-1133">Transmembrane helix</keyword>
<evidence type="ECO:0000313" key="10">
    <source>
        <dbReference type="Proteomes" id="UP000318878"/>
    </source>
</evidence>
<dbReference type="PANTHER" id="PTHR43163:SF6">
    <property type="entry name" value="DIPEPTIDE TRANSPORT SYSTEM PERMEASE PROTEIN DPPB-RELATED"/>
    <property type="match status" value="1"/>
</dbReference>
<dbReference type="PANTHER" id="PTHR43163">
    <property type="entry name" value="DIPEPTIDE TRANSPORT SYSTEM PERMEASE PROTEIN DPPB-RELATED"/>
    <property type="match status" value="1"/>
</dbReference>
<feature type="transmembrane region" description="Helical" evidence="7">
    <location>
        <begin position="134"/>
        <end position="158"/>
    </location>
</feature>
<evidence type="ECO:0000256" key="2">
    <source>
        <dbReference type="ARBA" id="ARBA00022448"/>
    </source>
</evidence>
<dbReference type="Gene3D" id="1.10.3720.10">
    <property type="entry name" value="MetI-like"/>
    <property type="match status" value="1"/>
</dbReference>
<feature type="transmembrane region" description="Helical" evidence="7">
    <location>
        <begin position="273"/>
        <end position="295"/>
    </location>
</feature>
<protein>
    <submittedName>
        <fullName evidence="9">Dipeptide transport system permease protein DppB</fullName>
    </submittedName>
</protein>
<reference evidence="9 10" key="1">
    <citation type="submission" date="2019-02" db="EMBL/GenBank/DDBJ databases">
        <title>Deep-cultivation of Planctomycetes and their phenomic and genomic characterization uncovers novel biology.</title>
        <authorList>
            <person name="Wiegand S."/>
            <person name="Jogler M."/>
            <person name="Boedeker C."/>
            <person name="Pinto D."/>
            <person name="Vollmers J."/>
            <person name="Rivas-Marin E."/>
            <person name="Kohn T."/>
            <person name="Peeters S.H."/>
            <person name="Heuer A."/>
            <person name="Rast P."/>
            <person name="Oberbeckmann S."/>
            <person name="Bunk B."/>
            <person name="Jeske O."/>
            <person name="Meyerdierks A."/>
            <person name="Storesund J.E."/>
            <person name="Kallscheuer N."/>
            <person name="Luecker S."/>
            <person name="Lage O.M."/>
            <person name="Pohl T."/>
            <person name="Merkel B.J."/>
            <person name="Hornburger P."/>
            <person name="Mueller R.-W."/>
            <person name="Bruemmer F."/>
            <person name="Labrenz M."/>
            <person name="Spormann A.M."/>
            <person name="Op Den Camp H."/>
            <person name="Overmann J."/>
            <person name="Amann R."/>
            <person name="Jetten M.S.M."/>
            <person name="Mascher T."/>
            <person name="Medema M.H."/>
            <person name="Devos D.P."/>
            <person name="Kaster A.-K."/>
            <person name="Ovreas L."/>
            <person name="Rohde M."/>
            <person name="Galperin M.Y."/>
            <person name="Jogler C."/>
        </authorList>
    </citation>
    <scope>NUCLEOTIDE SEQUENCE [LARGE SCALE GENOMIC DNA]</scope>
    <source>
        <strain evidence="9 10">Enr8</strain>
    </source>
</reference>
<proteinExistence type="inferred from homology"/>
<evidence type="ECO:0000313" key="9">
    <source>
        <dbReference type="EMBL" id="TWT30811.1"/>
    </source>
</evidence>
<gene>
    <name evidence="9" type="primary">dppB_3</name>
    <name evidence="9" type="ORF">Enr8_43360</name>
</gene>
<keyword evidence="10" id="KW-1185">Reference proteome</keyword>